<evidence type="ECO:0000256" key="2">
    <source>
        <dbReference type="ARBA" id="ARBA00012135"/>
    </source>
</evidence>
<dbReference type="OrthoDB" id="9810880at2"/>
<dbReference type="PANTHER" id="PTHR20858">
    <property type="entry name" value="PHOSPHOMETHYLPYRIMIDINE KINASE"/>
    <property type="match status" value="1"/>
</dbReference>
<dbReference type="UniPathway" id="UPA00060">
    <property type="reaction ID" value="UER00138"/>
</dbReference>
<dbReference type="Proteomes" id="UP000246569">
    <property type="component" value="Unassembled WGS sequence"/>
</dbReference>
<proteinExistence type="predicted"/>
<dbReference type="GO" id="GO:0009228">
    <property type="term" value="P:thiamine biosynthetic process"/>
    <property type="evidence" value="ECO:0007669"/>
    <property type="project" value="InterPro"/>
</dbReference>
<evidence type="ECO:0000256" key="3">
    <source>
        <dbReference type="ARBA" id="ARBA00022679"/>
    </source>
</evidence>
<organism evidence="8 9">
    <name type="scientific">Plasticicumulans acidivorans</name>
    <dbReference type="NCBI Taxonomy" id="886464"/>
    <lineage>
        <taxon>Bacteria</taxon>
        <taxon>Pseudomonadati</taxon>
        <taxon>Pseudomonadota</taxon>
        <taxon>Gammaproteobacteria</taxon>
        <taxon>Candidatus Competibacteraceae</taxon>
        <taxon>Plasticicumulans</taxon>
    </lineage>
</organism>
<dbReference type="AlphaFoldDB" id="A0A317MU55"/>
<comment type="pathway">
    <text evidence="1">Cofactor biosynthesis; thiamine diphosphate biosynthesis.</text>
</comment>
<name>A0A317MU55_9GAMM</name>
<feature type="domain" description="Pyridoxamine kinase/Phosphomethylpyrimidine kinase" evidence="7">
    <location>
        <begin position="12"/>
        <end position="257"/>
    </location>
</feature>
<dbReference type="NCBIfam" id="TIGR00097">
    <property type="entry name" value="HMP-P_kinase"/>
    <property type="match status" value="1"/>
</dbReference>
<keyword evidence="4" id="KW-0547">Nucleotide-binding</keyword>
<evidence type="ECO:0000259" key="7">
    <source>
        <dbReference type="Pfam" id="PF08543"/>
    </source>
</evidence>
<dbReference type="InterPro" id="IPR013749">
    <property type="entry name" value="PM/HMP-P_kinase-1"/>
</dbReference>
<accession>A0A317MU55</accession>
<reference evidence="8 9" key="1">
    <citation type="submission" date="2018-05" db="EMBL/GenBank/DDBJ databases">
        <title>Genomic Encyclopedia of Type Strains, Phase IV (KMG-IV): sequencing the most valuable type-strain genomes for metagenomic binning, comparative biology and taxonomic classification.</title>
        <authorList>
            <person name="Goeker M."/>
        </authorList>
    </citation>
    <scope>NUCLEOTIDE SEQUENCE [LARGE SCALE GENOMIC DNA]</scope>
    <source>
        <strain evidence="8 9">DSM 23606</strain>
    </source>
</reference>
<dbReference type="InterPro" id="IPR004399">
    <property type="entry name" value="HMP/HMP-P_kinase_dom"/>
</dbReference>
<evidence type="ECO:0000313" key="8">
    <source>
        <dbReference type="EMBL" id="PWV60596.1"/>
    </source>
</evidence>
<dbReference type="CDD" id="cd01169">
    <property type="entry name" value="HMPP_kinase"/>
    <property type="match status" value="1"/>
</dbReference>
<dbReference type="FunFam" id="3.40.1190.20:FF:000003">
    <property type="entry name" value="Phosphomethylpyrimidine kinase ThiD"/>
    <property type="match status" value="1"/>
</dbReference>
<dbReference type="EMBL" id="QGTJ01000007">
    <property type="protein sequence ID" value="PWV60596.1"/>
    <property type="molecule type" value="Genomic_DNA"/>
</dbReference>
<dbReference type="Pfam" id="PF08543">
    <property type="entry name" value="Phos_pyr_kin"/>
    <property type="match status" value="1"/>
</dbReference>
<sequence>MQGRVLVVAGSDSGGAAGIQADIKTITALGAYAMTAITALTAQNSRGVFGVHAVPVDFIARQMQLVLDDYGADVVKTGMLHATEVIETVCATLDGAAAGLPLVADPVMFAKGGDALLDTAAIGALRALLLPRAYLLTPNRREAELLAGCPIDSVDDLRRAAERLLELGPSAVLVKGGHLDGETVSDVLLSRDGEQVFTHTRVASVHTGGTGCSLASAIASGLAQRLVLADAVRRGLDYVQQAIVSAPGFGGGRGPVDHAHTVQPFGV</sequence>
<keyword evidence="3" id="KW-0808">Transferase</keyword>
<comment type="caution">
    <text evidence="8">The sequence shown here is derived from an EMBL/GenBank/DDBJ whole genome shotgun (WGS) entry which is preliminary data.</text>
</comment>
<dbReference type="GO" id="GO:0008972">
    <property type="term" value="F:phosphomethylpyrimidine kinase activity"/>
    <property type="evidence" value="ECO:0007669"/>
    <property type="project" value="InterPro"/>
</dbReference>
<keyword evidence="5 8" id="KW-0418">Kinase</keyword>
<dbReference type="GO" id="GO:0009229">
    <property type="term" value="P:thiamine diphosphate biosynthetic process"/>
    <property type="evidence" value="ECO:0007669"/>
    <property type="project" value="UniProtKB-UniPathway"/>
</dbReference>
<dbReference type="GO" id="GO:0005524">
    <property type="term" value="F:ATP binding"/>
    <property type="evidence" value="ECO:0007669"/>
    <property type="project" value="UniProtKB-KW"/>
</dbReference>
<dbReference type="RefSeq" id="WP_110019075.1">
    <property type="nucleotide sequence ID" value="NZ_QGTJ01000007.1"/>
</dbReference>
<evidence type="ECO:0000256" key="1">
    <source>
        <dbReference type="ARBA" id="ARBA00004948"/>
    </source>
</evidence>
<dbReference type="InterPro" id="IPR029056">
    <property type="entry name" value="Ribokinase-like"/>
</dbReference>
<protein>
    <recommendedName>
        <fullName evidence="2">hydroxymethylpyrimidine kinase</fullName>
        <ecNumber evidence="2">2.7.1.49</ecNumber>
    </recommendedName>
</protein>
<dbReference type="EC" id="2.7.1.49" evidence="2"/>
<dbReference type="PANTHER" id="PTHR20858:SF17">
    <property type="entry name" value="HYDROXYMETHYLPYRIMIDINE_PHOSPHOMETHYLPYRIMIDINE KINASE THI20-RELATED"/>
    <property type="match status" value="1"/>
</dbReference>
<keyword evidence="9" id="KW-1185">Reference proteome</keyword>
<evidence type="ECO:0000256" key="5">
    <source>
        <dbReference type="ARBA" id="ARBA00022777"/>
    </source>
</evidence>
<dbReference type="SUPFAM" id="SSF53613">
    <property type="entry name" value="Ribokinase-like"/>
    <property type="match status" value="1"/>
</dbReference>
<dbReference type="Gene3D" id="3.40.1190.20">
    <property type="match status" value="1"/>
</dbReference>
<evidence type="ECO:0000256" key="4">
    <source>
        <dbReference type="ARBA" id="ARBA00022741"/>
    </source>
</evidence>
<keyword evidence="6" id="KW-0067">ATP-binding</keyword>
<evidence type="ECO:0000313" key="9">
    <source>
        <dbReference type="Proteomes" id="UP000246569"/>
    </source>
</evidence>
<dbReference type="GO" id="GO:0008902">
    <property type="term" value="F:hydroxymethylpyrimidine kinase activity"/>
    <property type="evidence" value="ECO:0007669"/>
    <property type="project" value="UniProtKB-EC"/>
</dbReference>
<gene>
    <name evidence="8" type="ORF">C7443_107171</name>
</gene>
<dbReference type="GO" id="GO:0005829">
    <property type="term" value="C:cytosol"/>
    <property type="evidence" value="ECO:0007669"/>
    <property type="project" value="TreeGrafter"/>
</dbReference>
<evidence type="ECO:0000256" key="6">
    <source>
        <dbReference type="ARBA" id="ARBA00022840"/>
    </source>
</evidence>